<proteinExistence type="predicted"/>
<protein>
    <submittedName>
        <fullName evidence="2">Uncharacterized protein</fullName>
    </submittedName>
</protein>
<dbReference type="AlphaFoldDB" id="A0A8T0N2H6"/>
<keyword evidence="3" id="KW-1185">Reference proteome</keyword>
<feature type="region of interest" description="Disordered" evidence="1">
    <location>
        <begin position="68"/>
        <end position="147"/>
    </location>
</feature>
<comment type="caution">
    <text evidence="2">The sequence shown here is derived from an EMBL/GenBank/DDBJ whole genome shotgun (WGS) entry which is preliminary data.</text>
</comment>
<gene>
    <name evidence="2" type="ORF">PVAP13_9NG764377</name>
</gene>
<accession>A0A8T0N2H6</accession>
<evidence type="ECO:0000313" key="3">
    <source>
        <dbReference type="Proteomes" id="UP000823388"/>
    </source>
</evidence>
<sequence length="238" mass="26407">MRSWFRVPAGDLLILQREHTAHIAEYAHAQGPLGISLLSRPLATRRGRGGGSARRPYPLRPLMPSTAAIRRHTSHPRRPPPPLFFGRSARRQPPRRPPPLPSERRPNRAPPRPSGSTMRPPGQARRPLRTLSRRPGSAPGAPPPLEPHRPWGLAALKIRPWSLALLHIRLHAPLPQEPPMALLRNFVTSGSHGDVLRPGLPPSWPGRRFSLRALKSSERRFAPGGLCRFVPGEEQSSA</sequence>
<evidence type="ECO:0000313" key="2">
    <source>
        <dbReference type="EMBL" id="KAG2543640.1"/>
    </source>
</evidence>
<evidence type="ECO:0000256" key="1">
    <source>
        <dbReference type="SAM" id="MobiDB-lite"/>
    </source>
</evidence>
<name>A0A8T0N2H6_PANVG</name>
<organism evidence="2 3">
    <name type="scientific">Panicum virgatum</name>
    <name type="common">Blackwell switchgrass</name>
    <dbReference type="NCBI Taxonomy" id="38727"/>
    <lineage>
        <taxon>Eukaryota</taxon>
        <taxon>Viridiplantae</taxon>
        <taxon>Streptophyta</taxon>
        <taxon>Embryophyta</taxon>
        <taxon>Tracheophyta</taxon>
        <taxon>Spermatophyta</taxon>
        <taxon>Magnoliopsida</taxon>
        <taxon>Liliopsida</taxon>
        <taxon>Poales</taxon>
        <taxon>Poaceae</taxon>
        <taxon>PACMAD clade</taxon>
        <taxon>Panicoideae</taxon>
        <taxon>Panicodae</taxon>
        <taxon>Paniceae</taxon>
        <taxon>Panicinae</taxon>
        <taxon>Panicum</taxon>
        <taxon>Panicum sect. Hiantes</taxon>
    </lineage>
</organism>
<dbReference type="Proteomes" id="UP000823388">
    <property type="component" value="Chromosome 9N"/>
</dbReference>
<reference evidence="2" key="1">
    <citation type="submission" date="2020-05" db="EMBL/GenBank/DDBJ databases">
        <title>WGS assembly of Panicum virgatum.</title>
        <authorList>
            <person name="Lovell J.T."/>
            <person name="Jenkins J."/>
            <person name="Shu S."/>
            <person name="Juenger T.E."/>
            <person name="Schmutz J."/>
        </authorList>
    </citation>
    <scope>NUCLEOTIDE SEQUENCE</scope>
    <source>
        <strain evidence="2">AP13</strain>
    </source>
</reference>
<feature type="compositionally biased region" description="Basic residues" evidence="1">
    <location>
        <begin position="69"/>
        <end position="78"/>
    </location>
</feature>
<dbReference type="EMBL" id="CM029054">
    <property type="protein sequence ID" value="KAG2543640.1"/>
    <property type="molecule type" value="Genomic_DNA"/>
</dbReference>